<organism evidence="3 4">
    <name type="scientific">Didymosphaeria variabile</name>
    <dbReference type="NCBI Taxonomy" id="1932322"/>
    <lineage>
        <taxon>Eukaryota</taxon>
        <taxon>Fungi</taxon>
        <taxon>Dikarya</taxon>
        <taxon>Ascomycota</taxon>
        <taxon>Pezizomycotina</taxon>
        <taxon>Dothideomycetes</taxon>
        <taxon>Pleosporomycetidae</taxon>
        <taxon>Pleosporales</taxon>
        <taxon>Massarineae</taxon>
        <taxon>Didymosphaeriaceae</taxon>
        <taxon>Didymosphaeria</taxon>
    </lineage>
</organism>
<dbReference type="PANTHER" id="PTHR38790:SF9">
    <property type="entry name" value="F-BOX DOMAIN-CONTAINING PROTEIN"/>
    <property type="match status" value="1"/>
</dbReference>
<dbReference type="Pfam" id="PF24864">
    <property type="entry name" value="DUF7730"/>
    <property type="match status" value="1"/>
</dbReference>
<dbReference type="RefSeq" id="XP_056069973.1">
    <property type="nucleotide sequence ID" value="XM_056215726.1"/>
</dbReference>
<gene>
    <name evidence="3" type="ORF">N0V89_006960</name>
</gene>
<sequence>MRWIPHDIEPPSSSEKKKERPKRFILSRKSSEPDHGALKRRKSGISLTSVIDEELHARTHMQDQSAFFSALPLEIRKMVYEYTESAPHLYSPHIFSLLHVTHLLFLPTHIPQPRLDTIRTLRLKWAIRGMPYFRRNPSSKRPAYPEDTANWEKGWDILSRMRGLKDLRVAIIDPSPEGIWEAHWLGVEEVLLEAVMRAITLEQPAVRSVIVGTGKVRTGL</sequence>
<dbReference type="Proteomes" id="UP001140513">
    <property type="component" value="Unassembled WGS sequence"/>
</dbReference>
<dbReference type="EMBL" id="JAPEUX010000005">
    <property type="protein sequence ID" value="KAJ4351617.1"/>
    <property type="molecule type" value="Genomic_DNA"/>
</dbReference>
<reference evidence="3" key="1">
    <citation type="submission" date="2022-10" db="EMBL/GenBank/DDBJ databases">
        <title>Tapping the CABI collections for fungal endophytes: first genome assemblies for Collariella, Neodidymelliopsis, Ascochyta clinopodiicola, Didymella pomorum, Didymosphaeria variabile, Neocosmospora piperis and Neocucurbitaria cava.</title>
        <authorList>
            <person name="Hill R."/>
        </authorList>
    </citation>
    <scope>NUCLEOTIDE SEQUENCE</scope>
    <source>
        <strain evidence="3">IMI 356815</strain>
    </source>
</reference>
<feature type="domain" description="DUF7730" evidence="2">
    <location>
        <begin position="82"/>
        <end position="199"/>
    </location>
</feature>
<feature type="region of interest" description="Disordered" evidence="1">
    <location>
        <begin position="1"/>
        <end position="39"/>
    </location>
</feature>
<evidence type="ECO:0000259" key="2">
    <source>
        <dbReference type="Pfam" id="PF24864"/>
    </source>
</evidence>
<comment type="caution">
    <text evidence="3">The sequence shown here is derived from an EMBL/GenBank/DDBJ whole genome shotgun (WGS) entry which is preliminary data.</text>
</comment>
<evidence type="ECO:0000313" key="4">
    <source>
        <dbReference type="Proteomes" id="UP001140513"/>
    </source>
</evidence>
<keyword evidence="4" id="KW-1185">Reference proteome</keyword>
<evidence type="ECO:0000256" key="1">
    <source>
        <dbReference type="SAM" id="MobiDB-lite"/>
    </source>
</evidence>
<accession>A0A9W8XIR7</accession>
<dbReference type="AlphaFoldDB" id="A0A9W8XIR7"/>
<feature type="compositionally biased region" description="Basic and acidic residues" evidence="1">
    <location>
        <begin position="1"/>
        <end position="18"/>
    </location>
</feature>
<dbReference type="GeneID" id="80910490"/>
<protein>
    <recommendedName>
        <fullName evidence="2">DUF7730 domain-containing protein</fullName>
    </recommendedName>
</protein>
<proteinExistence type="predicted"/>
<evidence type="ECO:0000313" key="3">
    <source>
        <dbReference type="EMBL" id="KAJ4351617.1"/>
    </source>
</evidence>
<dbReference type="InterPro" id="IPR056632">
    <property type="entry name" value="DUF7730"/>
</dbReference>
<name>A0A9W8XIR7_9PLEO</name>
<dbReference type="OrthoDB" id="4757095at2759"/>
<dbReference type="PANTHER" id="PTHR38790">
    <property type="entry name" value="2EXR DOMAIN-CONTAINING PROTEIN-RELATED"/>
    <property type="match status" value="1"/>
</dbReference>